<evidence type="ECO:0000313" key="1">
    <source>
        <dbReference type="EMBL" id="KAH0555335.1"/>
    </source>
</evidence>
<accession>A0AAV7IRP4</accession>
<keyword evidence="2" id="KW-1185">Reference proteome</keyword>
<sequence length="83" mass="9854">MLPEHQRKNNEKEEWRVYALKHTIFGDCWNGCKCSKNFYRSLDTKICINIEDCYKSKFIPSELETMAYSYDSSNNESLTEITN</sequence>
<proteinExistence type="predicted"/>
<dbReference type="AlphaFoldDB" id="A0AAV7IRP4"/>
<dbReference type="EMBL" id="JAHXZJ010001119">
    <property type="protein sequence ID" value="KAH0555335.1"/>
    <property type="molecule type" value="Genomic_DNA"/>
</dbReference>
<organism evidence="1 2">
    <name type="scientific">Cotesia glomerata</name>
    <name type="common">Lepidopteran parasitic wasp</name>
    <name type="synonym">Apanteles glomeratus</name>
    <dbReference type="NCBI Taxonomy" id="32391"/>
    <lineage>
        <taxon>Eukaryota</taxon>
        <taxon>Metazoa</taxon>
        <taxon>Ecdysozoa</taxon>
        <taxon>Arthropoda</taxon>
        <taxon>Hexapoda</taxon>
        <taxon>Insecta</taxon>
        <taxon>Pterygota</taxon>
        <taxon>Neoptera</taxon>
        <taxon>Endopterygota</taxon>
        <taxon>Hymenoptera</taxon>
        <taxon>Apocrita</taxon>
        <taxon>Ichneumonoidea</taxon>
        <taxon>Braconidae</taxon>
        <taxon>Microgastrinae</taxon>
        <taxon>Cotesia</taxon>
    </lineage>
</organism>
<name>A0AAV7IRP4_COTGL</name>
<protein>
    <submittedName>
        <fullName evidence="1">Uncharacterized protein</fullName>
    </submittedName>
</protein>
<comment type="caution">
    <text evidence="1">The sequence shown here is derived from an EMBL/GenBank/DDBJ whole genome shotgun (WGS) entry which is preliminary data.</text>
</comment>
<dbReference type="Proteomes" id="UP000826195">
    <property type="component" value="Unassembled WGS sequence"/>
</dbReference>
<gene>
    <name evidence="1" type="ORF">KQX54_017728</name>
</gene>
<reference evidence="1 2" key="1">
    <citation type="journal article" date="2021" name="J. Hered.">
        <title>A chromosome-level genome assembly of the parasitoid wasp, Cotesia glomerata (Hymenoptera: Braconidae).</title>
        <authorList>
            <person name="Pinto B.J."/>
            <person name="Weis J.J."/>
            <person name="Gamble T."/>
            <person name="Ode P.J."/>
            <person name="Paul R."/>
            <person name="Zaspel J.M."/>
        </authorList>
    </citation>
    <scope>NUCLEOTIDE SEQUENCE [LARGE SCALE GENOMIC DNA]</scope>
    <source>
        <strain evidence="1">CgM1</strain>
    </source>
</reference>
<evidence type="ECO:0000313" key="2">
    <source>
        <dbReference type="Proteomes" id="UP000826195"/>
    </source>
</evidence>